<sequence length="232" mass="25031">MSQWESLFDQAASIINQANSSFKLLDSWTFGGGTALMLQINHRESFDIDIFVDDPQVLPYLNPTTQGYTLQVNPDEYVSDGTHALKIVFAGIGEIDFICAPSLTNDPTSRVAVRGIQVDLETPGEIIAKKVHYRGSSLQPRDMFDIACIAKACGDGYVLEALLPFKNRAAAALAVAERMDAGLASTVMGKLQYREGYADISKTAQATTISLLKAVCDHKPAVSAAPSSTSPR</sequence>
<dbReference type="EMBL" id="SGOB01000003">
    <property type="protein sequence ID" value="TRA88301.1"/>
    <property type="molecule type" value="Genomic_DNA"/>
</dbReference>
<gene>
    <name evidence="1" type="ORF">EXN24_17440</name>
</gene>
<dbReference type="RefSeq" id="WP_003519101.1">
    <property type="nucleotide sequence ID" value="NZ_SGOB01000003.1"/>
</dbReference>
<evidence type="ECO:0000313" key="2">
    <source>
        <dbReference type="Proteomes" id="UP000320858"/>
    </source>
</evidence>
<dbReference type="Pfam" id="PF08843">
    <property type="entry name" value="AbiEii"/>
    <property type="match status" value="1"/>
</dbReference>
<comment type="caution">
    <text evidence="1">The sequence shown here is derived from an EMBL/GenBank/DDBJ whole genome shotgun (WGS) entry which is preliminary data.</text>
</comment>
<dbReference type="Proteomes" id="UP000320858">
    <property type="component" value="Unassembled WGS sequence"/>
</dbReference>
<evidence type="ECO:0000313" key="1">
    <source>
        <dbReference type="EMBL" id="TRA88301.1"/>
    </source>
</evidence>
<accession>A0AA94VCA3</accession>
<proteinExistence type="predicted"/>
<dbReference type="AlphaFoldDB" id="A0AA94VCA3"/>
<protein>
    <recommendedName>
        <fullName evidence="3">Nucleotidyl transferase AbiEii/AbiGii toxin family protein</fullName>
    </recommendedName>
</protein>
<organism evidence="1 2">
    <name type="scientific">Rhizobium rhizogenes</name>
    <name type="common">Agrobacterium rhizogenes</name>
    <dbReference type="NCBI Taxonomy" id="359"/>
    <lineage>
        <taxon>Bacteria</taxon>
        <taxon>Pseudomonadati</taxon>
        <taxon>Pseudomonadota</taxon>
        <taxon>Alphaproteobacteria</taxon>
        <taxon>Hyphomicrobiales</taxon>
        <taxon>Rhizobiaceae</taxon>
        <taxon>Rhizobium/Agrobacterium group</taxon>
        <taxon>Rhizobium</taxon>
    </lineage>
</organism>
<reference evidence="1 2" key="1">
    <citation type="journal article" date="2019" name="Appl. Microbiol. Biotechnol.">
        <title>Differential efficiency of wild type rhizogenic strains for rol gene transformation of plants.</title>
        <authorList>
            <person name="Desmet S."/>
            <person name="De Keyser E."/>
            <person name="Van Vaerenbergh J."/>
            <person name="Baeyen S."/>
            <person name="Van Huylenbroeck J."/>
            <person name="Geelen D."/>
            <person name="Dhooghe E."/>
        </authorList>
    </citation>
    <scope>NUCLEOTIDE SEQUENCE [LARGE SCALE GENOMIC DNA]</scope>
    <source>
        <strain evidence="1 2">B 4.1</strain>
    </source>
</reference>
<dbReference type="InterPro" id="IPR014942">
    <property type="entry name" value="AbiEii"/>
</dbReference>
<name>A0AA94VCA3_RHIRH</name>
<evidence type="ECO:0008006" key="3">
    <source>
        <dbReference type="Google" id="ProtNLM"/>
    </source>
</evidence>